<keyword evidence="3" id="KW-0472">Membrane</keyword>
<gene>
    <name evidence="4" type="ORF">METZ01_LOCUS413340</name>
</gene>
<reference evidence="4" key="1">
    <citation type="submission" date="2018-05" db="EMBL/GenBank/DDBJ databases">
        <authorList>
            <person name="Lanie J.A."/>
            <person name="Ng W.-L."/>
            <person name="Kazmierczak K.M."/>
            <person name="Andrzejewski T.M."/>
            <person name="Davidsen T.M."/>
            <person name="Wayne K.J."/>
            <person name="Tettelin H."/>
            <person name="Glass J.I."/>
            <person name="Rusch D."/>
            <person name="Podicherti R."/>
            <person name="Tsui H.-C.T."/>
            <person name="Winkler M.E."/>
        </authorList>
    </citation>
    <scope>NUCLEOTIDE SEQUENCE</scope>
</reference>
<dbReference type="InterPro" id="IPR050366">
    <property type="entry name" value="BP-dependent_transpt_permease"/>
</dbReference>
<evidence type="ECO:0000256" key="3">
    <source>
        <dbReference type="SAM" id="Phobius"/>
    </source>
</evidence>
<organism evidence="4">
    <name type="scientific">marine metagenome</name>
    <dbReference type="NCBI Taxonomy" id="408172"/>
    <lineage>
        <taxon>unclassified sequences</taxon>
        <taxon>metagenomes</taxon>
        <taxon>ecological metagenomes</taxon>
    </lineage>
</organism>
<comment type="subcellular location">
    <subcellularLocation>
        <location evidence="1">Cell membrane</location>
        <topology evidence="1">Multi-pass membrane protein</topology>
    </subcellularLocation>
</comment>
<feature type="transmembrane region" description="Helical" evidence="3">
    <location>
        <begin position="88"/>
        <end position="114"/>
    </location>
</feature>
<dbReference type="GO" id="GO:0005886">
    <property type="term" value="C:plasma membrane"/>
    <property type="evidence" value="ECO:0007669"/>
    <property type="project" value="UniProtKB-SubCell"/>
</dbReference>
<evidence type="ECO:0000256" key="2">
    <source>
        <dbReference type="ARBA" id="ARBA00022448"/>
    </source>
</evidence>
<keyword evidence="3" id="KW-0812">Transmembrane</keyword>
<dbReference type="AlphaFoldDB" id="A0A382WNK4"/>
<feature type="non-terminal residue" evidence="4">
    <location>
        <position position="118"/>
    </location>
</feature>
<proteinExistence type="predicted"/>
<accession>A0A382WNK4</accession>
<dbReference type="PANTHER" id="PTHR43386:SF1">
    <property type="entry name" value="D,D-DIPEPTIDE TRANSPORT SYSTEM PERMEASE PROTEIN DDPC-RELATED"/>
    <property type="match status" value="1"/>
</dbReference>
<evidence type="ECO:0000313" key="4">
    <source>
        <dbReference type="EMBL" id="SVD60486.1"/>
    </source>
</evidence>
<sequence length="118" mass="13125">MKYRDQTYFPAFRQYLVHTGLGDWPKELRRRKNLKRLKTEARVMPPIPYGPSEIVLGEKYAPPSANHLLGTDRLGRDVLSGIIHGSRYALVIGLVSVGISLLIGVMLGALAGYFGGWT</sequence>
<dbReference type="PANTHER" id="PTHR43386">
    <property type="entry name" value="OLIGOPEPTIDE TRANSPORT SYSTEM PERMEASE PROTEIN APPC"/>
    <property type="match status" value="1"/>
</dbReference>
<keyword evidence="2" id="KW-0813">Transport</keyword>
<dbReference type="EMBL" id="UINC01161350">
    <property type="protein sequence ID" value="SVD60486.1"/>
    <property type="molecule type" value="Genomic_DNA"/>
</dbReference>
<protein>
    <recommendedName>
        <fullName evidence="5">Oligopeptide transport permease C-like N-terminal domain-containing protein</fullName>
    </recommendedName>
</protein>
<evidence type="ECO:0000256" key="1">
    <source>
        <dbReference type="ARBA" id="ARBA00004651"/>
    </source>
</evidence>
<name>A0A382WNK4_9ZZZZ</name>
<keyword evidence="3" id="KW-1133">Transmembrane helix</keyword>
<evidence type="ECO:0008006" key="5">
    <source>
        <dbReference type="Google" id="ProtNLM"/>
    </source>
</evidence>